<sequence length="856" mass="94673">MARVARGRDPLPGLGRVAVLGERLFPELRLTLDRAIRRVHLDGVRTEYPLCFGDHRGERAGELGIHVADRVGPKCPTRGDGFEERGRLGRDRACTARHHPGRRRRPAGAGERVEPRPANRHVHRRDRHRRGREGLHRREVRRRHLAAREPVPNPLPAAEILHRRQVGAEEVVLQRVEQPEVGEGARDLLGDRGQRPREVALHQPVEDVVDRLRSGIADLVPGLRLPAQLAGELRLLEHRRANLVGAGAGAVEPLLADLHLRLVECEQPGAHRLGLAEQILLEAQLLDAQIRLAQIVGRGGERAEGIGRGEPVRRLPGLAPLILLRLGDVLQLQHLFEQLTLGRDLQPLHLDAVAPVGDDRAVDLRLAAQLGDLVRGAPRRLGIAHRLGPVQLDPVQLQHLVDDLRKPALFLQPGFEHLLRLLHAQRLDLGGLLAILQDRLGERDLALQLRHHLAALKIGLAGGVRLVADALRDRGLEAGLLLPLQFRDALGQRLKLLDPRVLDIVDTFAQLGAGPVCLQHPLHGRELLLGTALRHRAKLLVTRDQLLDHRTVLFQRLPARGPQERDAQLLGDRLLVRQPLRPGPDPQFLEQRLDRLGHPELRRAQPRLRHARQELPRRRSSGAEALLELLSGRPRQIRVFAIRVEPLAERVEAVVEGLGRVLRSGEPLRYRRAGGDGAHGDQGHRAQQAHEGGAECAHRTGRAHGADHLGDLRTLLDRELQRVLPRLHHHPDVEELRREVAHLPRRDLGAVARALGAAAQPVEGIAGAALHAVVGRAQPAEYRGVAGGLGPDGPERRFLGTALGGQTLGRGLQRIGCALERANLRRGFLAAAHREESCNPECHVNARSIPVSRRLR</sequence>
<evidence type="ECO:0000313" key="3">
    <source>
        <dbReference type="Proteomes" id="UP000186559"/>
    </source>
</evidence>
<evidence type="ECO:0000256" key="1">
    <source>
        <dbReference type="SAM" id="MobiDB-lite"/>
    </source>
</evidence>
<accession>A0A1U7CZF8</accession>
<keyword evidence="3" id="KW-1185">Reference proteome</keyword>
<feature type="compositionally biased region" description="Basic residues" evidence="1">
    <location>
        <begin position="118"/>
        <end position="131"/>
    </location>
</feature>
<evidence type="ECO:0000313" key="2">
    <source>
        <dbReference type="EMBL" id="APX21271.1"/>
    </source>
</evidence>
<organism evidence="2 3">
    <name type="scientific">Salipiger profundus</name>
    <dbReference type="NCBI Taxonomy" id="1229727"/>
    <lineage>
        <taxon>Bacteria</taxon>
        <taxon>Pseudomonadati</taxon>
        <taxon>Pseudomonadota</taxon>
        <taxon>Alphaproteobacteria</taxon>
        <taxon>Rhodobacterales</taxon>
        <taxon>Roseobacteraceae</taxon>
        <taxon>Salipiger</taxon>
    </lineage>
</organism>
<dbReference type="EMBL" id="CP014796">
    <property type="protein sequence ID" value="APX21271.1"/>
    <property type="molecule type" value="Genomic_DNA"/>
</dbReference>
<protein>
    <submittedName>
        <fullName evidence="2">Uncharacterized protein</fullName>
    </submittedName>
</protein>
<dbReference type="KEGG" id="tpro:Ga0080559_TMP475"/>
<feature type="region of interest" description="Disordered" evidence="1">
    <location>
        <begin position="674"/>
        <end position="698"/>
    </location>
</feature>
<dbReference type="Proteomes" id="UP000186559">
    <property type="component" value="Chromosome"/>
</dbReference>
<reference evidence="2 3" key="1">
    <citation type="submission" date="2016-03" db="EMBL/GenBank/DDBJ databases">
        <title>Deep-sea bacteria in the southern Pacific.</title>
        <authorList>
            <person name="Tang K."/>
        </authorList>
    </citation>
    <scope>NUCLEOTIDE SEQUENCE [LARGE SCALE GENOMIC DNA]</scope>
    <source>
        <strain evidence="2 3">JLT2016</strain>
    </source>
</reference>
<name>A0A1U7CZF8_9RHOB</name>
<feature type="compositionally biased region" description="Basic residues" evidence="1">
    <location>
        <begin position="95"/>
        <end position="106"/>
    </location>
</feature>
<gene>
    <name evidence="2" type="ORF">Ga0080559_TMP475</name>
</gene>
<dbReference type="AlphaFoldDB" id="A0A1U7CZF8"/>
<feature type="region of interest" description="Disordered" evidence="1">
    <location>
        <begin position="81"/>
        <end position="137"/>
    </location>
</feature>
<feature type="compositionally biased region" description="Basic and acidic residues" evidence="1">
    <location>
        <begin position="81"/>
        <end position="94"/>
    </location>
</feature>
<proteinExistence type="predicted"/>